<dbReference type="PROSITE" id="PS50045">
    <property type="entry name" value="SIGMA54_INTERACT_4"/>
    <property type="match status" value="1"/>
</dbReference>
<comment type="caution">
    <text evidence="6">The sequence shown here is derived from an EMBL/GenBank/DDBJ whole genome shotgun (WGS) entry which is preliminary data.</text>
</comment>
<dbReference type="GO" id="GO:0043565">
    <property type="term" value="F:sequence-specific DNA binding"/>
    <property type="evidence" value="ECO:0007669"/>
    <property type="project" value="InterPro"/>
</dbReference>
<reference evidence="6 7" key="1">
    <citation type="submission" date="2019-07" db="EMBL/GenBank/DDBJ databases">
        <title>Whole genome shotgun sequence of Pseudonocardia sulfidoxydans NBRC 16205.</title>
        <authorList>
            <person name="Hosoyama A."/>
            <person name="Uohara A."/>
            <person name="Ohji S."/>
            <person name="Ichikawa N."/>
        </authorList>
    </citation>
    <scope>NUCLEOTIDE SEQUENCE [LARGE SCALE GENOMIC DNA]</scope>
    <source>
        <strain evidence="6 7">NBRC 16205</strain>
    </source>
</reference>
<evidence type="ECO:0000256" key="3">
    <source>
        <dbReference type="ARBA" id="ARBA00023015"/>
    </source>
</evidence>
<dbReference type="Pfam" id="PF25601">
    <property type="entry name" value="AAA_lid_14"/>
    <property type="match status" value="1"/>
</dbReference>
<dbReference type="Gene3D" id="1.10.8.60">
    <property type="match status" value="1"/>
</dbReference>
<dbReference type="Gene3D" id="3.30.450.40">
    <property type="match status" value="1"/>
</dbReference>
<keyword evidence="7" id="KW-1185">Reference proteome</keyword>
<keyword evidence="3" id="KW-0805">Transcription regulation</keyword>
<dbReference type="AlphaFoldDB" id="A0A511DHJ3"/>
<dbReference type="PANTHER" id="PTHR32071">
    <property type="entry name" value="TRANSCRIPTIONAL REGULATORY PROTEIN"/>
    <property type="match status" value="1"/>
</dbReference>
<dbReference type="OrthoDB" id="5496274at2"/>
<dbReference type="InterPro" id="IPR002197">
    <property type="entry name" value="HTH_Fis"/>
</dbReference>
<feature type="domain" description="Sigma-54 factor interaction" evidence="5">
    <location>
        <begin position="365"/>
        <end position="424"/>
    </location>
</feature>
<dbReference type="GO" id="GO:0006355">
    <property type="term" value="P:regulation of DNA-templated transcription"/>
    <property type="evidence" value="ECO:0007669"/>
    <property type="project" value="InterPro"/>
</dbReference>
<accession>A0A511DHJ3</accession>
<dbReference type="InterPro" id="IPR002078">
    <property type="entry name" value="Sigma_54_int"/>
</dbReference>
<keyword evidence="4" id="KW-0804">Transcription</keyword>
<organism evidence="6 7">
    <name type="scientific">Pseudonocardia sulfidoxydans NBRC 16205</name>
    <dbReference type="NCBI Taxonomy" id="1223511"/>
    <lineage>
        <taxon>Bacteria</taxon>
        <taxon>Bacillati</taxon>
        <taxon>Actinomycetota</taxon>
        <taxon>Actinomycetes</taxon>
        <taxon>Pseudonocardiales</taxon>
        <taxon>Pseudonocardiaceae</taxon>
        <taxon>Pseudonocardia</taxon>
    </lineage>
</organism>
<evidence type="ECO:0000256" key="2">
    <source>
        <dbReference type="ARBA" id="ARBA00022840"/>
    </source>
</evidence>
<evidence type="ECO:0000256" key="1">
    <source>
        <dbReference type="ARBA" id="ARBA00022741"/>
    </source>
</evidence>
<evidence type="ECO:0000313" key="6">
    <source>
        <dbReference type="EMBL" id="GEL24266.1"/>
    </source>
</evidence>
<dbReference type="Proteomes" id="UP000321685">
    <property type="component" value="Unassembled WGS sequence"/>
</dbReference>
<dbReference type="InterPro" id="IPR009057">
    <property type="entry name" value="Homeodomain-like_sf"/>
</dbReference>
<name>A0A511DHJ3_9PSEU</name>
<dbReference type="SUPFAM" id="SSF52540">
    <property type="entry name" value="P-loop containing nucleoside triphosphate hydrolases"/>
    <property type="match status" value="1"/>
</dbReference>
<evidence type="ECO:0000313" key="7">
    <source>
        <dbReference type="Proteomes" id="UP000321685"/>
    </source>
</evidence>
<dbReference type="Pfam" id="PF02954">
    <property type="entry name" value="HTH_8"/>
    <property type="match status" value="1"/>
</dbReference>
<dbReference type="GO" id="GO:0005524">
    <property type="term" value="F:ATP binding"/>
    <property type="evidence" value="ECO:0007669"/>
    <property type="project" value="UniProtKB-KW"/>
</dbReference>
<dbReference type="SUPFAM" id="SSF46689">
    <property type="entry name" value="Homeodomain-like"/>
    <property type="match status" value="1"/>
</dbReference>
<sequence>MNGSAPLSTREQIGRPVTAVAGSTVSDRLAASWRRSTEFGASLDEVAPVFSGAVDEESLFFRCGLDVIEGLQATLANEPISLMLTDGDGVVLNRVCRERSLLSALDAVYLAPGFDYGEREAGTTGLGLALADRAPALVRADQHFCSELWGYTCAAAPVLDPVSGELAGTINLTTWAQQSDKLLLALAQSAASSTAAMMLARHRGREPRAASHGQVFRVFLRPPGTSVSPRSRGWRTASVEVEAALAAGRVVAVVGEDGVGRRSLLTDALSRTHPHGRVLVARAPAVQDTAAWLDLWEPELGKVATSIVVSGVDELPSWVATKLGGRLRSTVPAEGRDGARPGIAFTARSVSELPEALRPLVDTCVELPPLRERREDVVPLARAFAAKQRRREVRFTAAAQRSLSAYRWPGNVEQLRGVVEAAVARTDVVDVEHLPAELTSGAPRRSLSRIETVERDEIVRCLAEPGITMTEAAVRLGISRATLYRRIEVYGIRDGFDAAP</sequence>
<dbReference type="RefSeq" id="WP_147108860.1">
    <property type="nucleotide sequence ID" value="NZ_BJVJ01000031.1"/>
</dbReference>
<gene>
    <name evidence="6" type="ORF">PSU4_32200</name>
</gene>
<dbReference type="InterPro" id="IPR027417">
    <property type="entry name" value="P-loop_NTPase"/>
</dbReference>
<dbReference type="Gene3D" id="1.10.10.60">
    <property type="entry name" value="Homeodomain-like"/>
    <property type="match status" value="1"/>
</dbReference>
<dbReference type="EMBL" id="BJVJ01000031">
    <property type="protein sequence ID" value="GEL24266.1"/>
    <property type="molecule type" value="Genomic_DNA"/>
</dbReference>
<evidence type="ECO:0000259" key="5">
    <source>
        <dbReference type="PROSITE" id="PS50045"/>
    </source>
</evidence>
<protein>
    <recommendedName>
        <fullName evidence="5">Sigma-54 factor interaction domain-containing protein</fullName>
    </recommendedName>
</protein>
<dbReference type="InterPro" id="IPR058031">
    <property type="entry name" value="AAA_lid_NorR"/>
</dbReference>
<keyword evidence="2" id="KW-0067">ATP-binding</keyword>
<evidence type="ECO:0000256" key="4">
    <source>
        <dbReference type="ARBA" id="ARBA00023163"/>
    </source>
</evidence>
<dbReference type="InterPro" id="IPR029016">
    <property type="entry name" value="GAF-like_dom_sf"/>
</dbReference>
<keyword evidence="1" id="KW-0547">Nucleotide-binding</keyword>
<proteinExistence type="predicted"/>